<name>A0ACB9I5V4_9ASTR</name>
<organism evidence="1 2">
    <name type="scientific">Smallanthus sonchifolius</name>
    <dbReference type="NCBI Taxonomy" id="185202"/>
    <lineage>
        <taxon>Eukaryota</taxon>
        <taxon>Viridiplantae</taxon>
        <taxon>Streptophyta</taxon>
        <taxon>Embryophyta</taxon>
        <taxon>Tracheophyta</taxon>
        <taxon>Spermatophyta</taxon>
        <taxon>Magnoliopsida</taxon>
        <taxon>eudicotyledons</taxon>
        <taxon>Gunneridae</taxon>
        <taxon>Pentapetalae</taxon>
        <taxon>asterids</taxon>
        <taxon>campanulids</taxon>
        <taxon>Asterales</taxon>
        <taxon>Asteraceae</taxon>
        <taxon>Asteroideae</taxon>
        <taxon>Heliantheae alliance</taxon>
        <taxon>Millerieae</taxon>
        <taxon>Smallanthus</taxon>
    </lineage>
</organism>
<proteinExistence type="predicted"/>
<reference evidence="2" key="1">
    <citation type="journal article" date="2022" name="Mol. Ecol. Resour.">
        <title>The genomes of chicory, endive, great burdock and yacon provide insights into Asteraceae palaeo-polyploidization history and plant inulin production.</title>
        <authorList>
            <person name="Fan W."/>
            <person name="Wang S."/>
            <person name="Wang H."/>
            <person name="Wang A."/>
            <person name="Jiang F."/>
            <person name="Liu H."/>
            <person name="Zhao H."/>
            <person name="Xu D."/>
            <person name="Zhang Y."/>
        </authorList>
    </citation>
    <scope>NUCLEOTIDE SEQUENCE [LARGE SCALE GENOMIC DNA]</scope>
    <source>
        <strain evidence="2">cv. Yunnan</strain>
    </source>
</reference>
<dbReference type="EMBL" id="CM042027">
    <property type="protein sequence ID" value="KAI3802745.1"/>
    <property type="molecule type" value="Genomic_DNA"/>
</dbReference>
<accession>A0ACB9I5V4</accession>
<evidence type="ECO:0000313" key="2">
    <source>
        <dbReference type="Proteomes" id="UP001056120"/>
    </source>
</evidence>
<protein>
    <submittedName>
        <fullName evidence="1">Uncharacterized protein</fullName>
    </submittedName>
</protein>
<gene>
    <name evidence="1" type="ORF">L1987_30888</name>
</gene>
<evidence type="ECO:0000313" key="1">
    <source>
        <dbReference type="EMBL" id="KAI3802745.1"/>
    </source>
</evidence>
<dbReference type="Proteomes" id="UP001056120">
    <property type="component" value="Linkage Group LG10"/>
</dbReference>
<sequence length="127" mass="14074">MQIISLHNNLGNKWAEIAKQLPGRTDSAIKNFWNSNMKKLLAANPGNKKINVTPGYDQLQTVNGQYFRVNAPWPLVNHGQEIETGFDVDLPPLPPSFMGDSCPPSETNAMDLTIDGQPDIQLYDVVP</sequence>
<reference evidence="1 2" key="2">
    <citation type="journal article" date="2022" name="Mol. Ecol. Resour.">
        <title>The genomes of chicory, endive, great burdock and yacon provide insights into Asteraceae paleo-polyploidization history and plant inulin production.</title>
        <authorList>
            <person name="Fan W."/>
            <person name="Wang S."/>
            <person name="Wang H."/>
            <person name="Wang A."/>
            <person name="Jiang F."/>
            <person name="Liu H."/>
            <person name="Zhao H."/>
            <person name="Xu D."/>
            <person name="Zhang Y."/>
        </authorList>
    </citation>
    <scope>NUCLEOTIDE SEQUENCE [LARGE SCALE GENOMIC DNA]</scope>
    <source>
        <strain evidence="2">cv. Yunnan</strain>
        <tissue evidence="1">Leaves</tissue>
    </source>
</reference>
<comment type="caution">
    <text evidence="1">The sequence shown here is derived from an EMBL/GenBank/DDBJ whole genome shotgun (WGS) entry which is preliminary data.</text>
</comment>
<keyword evidence="2" id="KW-1185">Reference proteome</keyword>